<reference evidence="1 2" key="1">
    <citation type="journal article" date="2014" name="BMC Genomics">
        <title>Genome sequencing of four Aureobasidium pullulans varieties: biotechnological potential, stress tolerance, and description of new species.</title>
        <authorList>
            <person name="Gostin Ar C."/>
            <person name="Ohm R.A."/>
            <person name="Kogej T."/>
            <person name="Sonjak S."/>
            <person name="Turk M."/>
            <person name="Zajc J."/>
            <person name="Zalar P."/>
            <person name="Grube M."/>
            <person name="Sun H."/>
            <person name="Han J."/>
            <person name="Sharma A."/>
            <person name="Chiniquy J."/>
            <person name="Ngan C.Y."/>
            <person name="Lipzen A."/>
            <person name="Barry K."/>
            <person name="Grigoriev I.V."/>
            <person name="Gunde-Cimerman N."/>
        </authorList>
    </citation>
    <scope>NUCLEOTIDE SEQUENCE [LARGE SCALE GENOMIC DNA]</scope>
    <source>
        <strain evidence="1 2">CBS 147.97</strain>
    </source>
</reference>
<evidence type="ECO:0000313" key="2">
    <source>
        <dbReference type="Proteomes" id="UP000027730"/>
    </source>
</evidence>
<gene>
    <name evidence="1" type="ORF">M436DRAFT_73976</name>
</gene>
<dbReference type="Proteomes" id="UP000027730">
    <property type="component" value="Unassembled WGS sequence"/>
</dbReference>
<dbReference type="SUPFAM" id="SSF118310">
    <property type="entry name" value="AN1-like Zinc finger"/>
    <property type="match status" value="1"/>
</dbReference>
<evidence type="ECO:0000313" key="1">
    <source>
        <dbReference type="EMBL" id="KEQ72268.1"/>
    </source>
</evidence>
<dbReference type="PANTHER" id="PTHR21310">
    <property type="entry name" value="AMINOGLYCOSIDE PHOSPHOTRANSFERASE-RELATED-RELATED"/>
    <property type="match status" value="1"/>
</dbReference>
<keyword evidence="2" id="KW-1185">Reference proteome</keyword>
<sequence>MKSPMWPCDYDKCERPAVRILGDCVLCSKHLCSEHLQRSYHRCATPEDGDLFYQEIAKAEDHEIAQLVNRIDLERLSLRASSLRDDVSCRIEVPTDEKNERSYLMGGMNLHLRIVFEDGIIWLARVRRSNATSPPPHLQDYIIRSEIATLRSLETTSIPTPKVWDYDIGGENPVGVGHILMDCMPGKPLDWSSTSKEGRGKVIAQLADIYVELQRFQFGQMGSMNRVGENAVGPFARECLTDSAGPTMQPLGPFADLREYYRGSTNLLLDLIHRGELIYKFLNEQLANVYPDEGNPPTGFYLTHADDKGSHILVDAKSNITAIIDREWVFVAPEPLAFNSPMLLLPTSDFFNGESRIGKEEQLFAECLEERGAKDLAKIVRNGRLHHQLAFLCTLDLCLSFEDLLGLFKGFRSSMGVDHQYSWQEWRQLSLKRFGQDDKLKDILARSG</sequence>
<dbReference type="RefSeq" id="XP_013426466.1">
    <property type="nucleotide sequence ID" value="XM_013571012.1"/>
</dbReference>
<evidence type="ECO:0008006" key="3">
    <source>
        <dbReference type="Google" id="ProtNLM"/>
    </source>
</evidence>
<name>A0A074WGW7_9PEZI</name>
<dbReference type="GeneID" id="25415392"/>
<accession>A0A074WGW7</accession>
<protein>
    <recommendedName>
        <fullName evidence="3">Aminoglycoside phosphotransferase domain-containing protein</fullName>
    </recommendedName>
</protein>
<dbReference type="SUPFAM" id="SSF56112">
    <property type="entry name" value="Protein kinase-like (PK-like)"/>
    <property type="match status" value="1"/>
</dbReference>
<dbReference type="InterPro" id="IPR011009">
    <property type="entry name" value="Kinase-like_dom_sf"/>
</dbReference>
<dbReference type="AlphaFoldDB" id="A0A074WGW7"/>
<proteinExistence type="predicted"/>
<dbReference type="HOGENOM" id="CLU_043196_0_0_1"/>
<dbReference type="InterPro" id="IPR051678">
    <property type="entry name" value="AGP_Transferase"/>
</dbReference>
<dbReference type="InterPro" id="IPR035896">
    <property type="entry name" value="AN1-like_Znf"/>
</dbReference>
<dbReference type="PANTHER" id="PTHR21310:SF15">
    <property type="entry name" value="AMINOGLYCOSIDE PHOSPHOTRANSFERASE DOMAIN-CONTAINING PROTEIN"/>
    <property type="match status" value="1"/>
</dbReference>
<dbReference type="OrthoDB" id="5327538at2759"/>
<dbReference type="STRING" id="1043004.A0A074WGW7"/>
<dbReference type="EMBL" id="KL584712">
    <property type="protein sequence ID" value="KEQ72268.1"/>
    <property type="molecule type" value="Genomic_DNA"/>
</dbReference>
<organism evidence="1 2">
    <name type="scientific">Aureobasidium namibiae CBS 147.97</name>
    <dbReference type="NCBI Taxonomy" id="1043004"/>
    <lineage>
        <taxon>Eukaryota</taxon>
        <taxon>Fungi</taxon>
        <taxon>Dikarya</taxon>
        <taxon>Ascomycota</taxon>
        <taxon>Pezizomycotina</taxon>
        <taxon>Dothideomycetes</taxon>
        <taxon>Dothideomycetidae</taxon>
        <taxon>Dothideales</taxon>
        <taxon>Saccotheciaceae</taxon>
        <taxon>Aureobasidium</taxon>
    </lineage>
</organism>